<keyword evidence="1" id="KW-0067">ATP-binding</keyword>
<sequence length="1718" mass="195931">MNEADVLGDRIAILANGRLQCYGSSYFLKKRYGSGYRLVIVKDSQCKAEQITAFLQGYIPQLKIETDVGRELTYILPEFHVRIFEKMLSNMDNSRKSLGIESYGISLATLEEVFIRVGAECDEDNDNRSNTVLEAGLLDNHETYLTGFALYRNQLLAMMLKRALVTMRSWLVLIALTVLAVITAILIMETWRTGSKISSSPRLDFTLDSYSSPVTVITATTKNNTYYKNYKEILQNENRKIVDRGNEDMNDYLLKKTSESMDQVRTRFIIGAAFFGNNTIVAWFNDQPYHSPPLALQYVYNSILKEKVGPDYNIEFGNYPFRETTQDANIGLAFLYNVMTISMFITFVVPYYTLFCVKERVCQSKHLQVSSGTDVSAFWTSPKTEGTEDADVLEEKRQIRQGIIQPSTHEVLLKNTTKYFKKFLAVNQLCIGIKQYECFGLLGVNGAGKTTVFRMMTGDLRLSYGDAWICQLNIKNNMKDIHRCIGYCPQFDGLLDNLTVKETLIMYCLIRGIPLGNCSAAAIRLSQELQFTNHINKRINNLSGGNKRKVSAAIALIGEPPVLFLDEPSTGMDPKTKRFLWDKLCRIRDNGRCLVLTTHSMDECEAICTRVGIMVNGAFQCLGSSQYLKNKFADGYVLIIKVKKGADLQELQSNIQDVKLFIDTNFRGAELKESHGRLLSYIVKGKRISWPAIFGTMERGKTAVKGMEDYSLSQFDLEQIFLLFTRMQRFPTDWRTNQMFLPIGTHIKKGEYIVESMYWLFLRMQHHLFREVVKMLLYEEESGFKYNWTKKMKEYDFDDNKYNRELPDVRLCLQHHYRTFIHEENFYEPEPEGFDIGIQVLHLKKKYGKDHIVLRNISFNMFENEITILVGQNGTGKTTLMSILSGILPPTFGTAIIGGYDIKTDMEKIRESLGFCPQHNVLFNLLTVKEHLYFFCKIRGLKGENLNEEIEMYLKLLDLTNQANTKVKSLSEGIKRKLSIGIAMCGNSRVCIMDEPTSGLDPKSRRQVWAAIRAHKIENDVGNELTCILPESETKVFEWMLGDLEACREAVGIQSYGLSLATLEEVFMRVGVEYDPAQEDYQSAAPNGFSSFHDEYLTGFGLYINQILAMILKKGLLTVRGWRPLVLHILLPIISAVCCLYTTQRKLIHEPKLNFTLDTYSSPITVMTSTEDENRYYKAYKEILDVNKQDIRDWGNTDMNNRMLLQNAMEVTSAKLTIIAAGIMLVLPYYGLACAREKLSQAKDIQLVSGIAVSVFCKRPKAEETEDADVLEEKTKVRSGIIDPSTYDVVLKDTTKYFKKYLAVNQLCLGVKKYDCFGLLGVNGAGKTTTFKMLVGDLKISFGDAWICRWNLKSNVEESHTCIGYCPQFDSLLGNLTCKETLTIYCLIRGIPILHCNAVISALAKALKFENHINKRIKCLSGGNKRKIHIAIALIGEPPVILLDEPSSGMDPSAKVFLWNTLCKVRDRGSCILLTTHNMDECEAICTRAGIMVNGAFQCLGSPQYLKNKFADGFVLIVKVKKGINERHSESNIDDVKLFIQRHFRSAELRETHENLLNYLVKSDQISWATIFSIMERAKKLVAIEDYTLSQFDLEQKNRTDKRREDKNERQTGDQALMMKSSALNCSDVTVLVAKNHIEACNWWMDSGATEQMCFDKRQLHPRTIYLKKDAFEWEMAHLWQVEAWNENAWVRTDLINTLFVSDLDINLFSLSTALDKL</sequence>
<evidence type="ECO:0000313" key="1">
    <source>
        <dbReference type="EMBL" id="KAI4463143.1"/>
    </source>
</evidence>
<gene>
    <name evidence="1" type="ORF">MML48_4g00004727</name>
</gene>
<evidence type="ECO:0000313" key="2">
    <source>
        <dbReference type="Proteomes" id="UP001056778"/>
    </source>
</evidence>
<proteinExistence type="predicted"/>
<comment type="caution">
    <text evidence="1">The sequence shown here is derived from an EMBL/GenBank/DDBJ whole genome shotgun (WGS) entry which is preliminary data.</text>
</comment>
<accession>A0ACB9T8N0</accession>
<dbReference type="EMBL" id="CM043018">
    <property type="protein sequence ID" value="KAI4463143.1"/>
    <property type="molecule type" value="Genomic_DNA"/>
</dbReference>
<reference evidence="1" key="1">
    <citation type="submission" date="2022-04" db="EMBL/GenBank/DDBJ databases">
        <title>Chromosome-scale genome assembly of Holotrichia oblita Faldermann.</title>
        <authorList>
            <person name="Rongchong L."/>
        </authorList>
    </citation>
    <scope>NUCLEOTIDE SEQUENCE</scope>
    <source>
        <strain evidence="1">81SQS9</strain>
    </source>
</reference>
<organism evidence="1 2">
    <name type="scientific">Holotrichia oblita</name>
    <name type="common">Chafer beetle</name>
    <dbReference type="NCBI Taxonomy" id="644536"/>
    <lineage>
        <taxon>Eukaryota</taxon>
        <taxon>Metazoa</taxon>
        <taxon>Ecdysozoa</taxon>
        <taxon>Arthropoda</taxon>
        <taxon>Hexapoda</taxon>
        <taxon>Insecta</taxon>
        <taxon>Pterygota</taxon>
        <taxon>Neoptera</taxon>
        <taxon>Endopterygota</taxon>
        <taxon>Coleoptera</taxon>
        <taxon>Polyphaga</taxon>
        <taxon>Scarabaeiformia</taxon>
        <taxon>Scarabaeidae</taxon>
        <taxon>Melolonthinae</taxon>
        <taxon>Holotrichia</taxon>
    </lineage>
</organism>
<keyword evidence="2" id="KW-1185">Reference proteome</keyword>
<protein>
    <submittedName>
        <fullName evidence="1">Atp-binding cassette transporter subfamily a abca</fullName>
    </submittedName>
</protein>
<keyword evidence="1" id="KW-0547">Nucleotide-binding</keyword>
<name>A0ACB9T8N0_HOLOL</name>
<dbReference type="Proteomes" id="UP001056778">
    <property type="component" value="Chromosome 4"/>
</dbReference>